<name>A0A7Y4P568_9BURK</name>
<reference evidence="9 10" key="1">
    <citation type="submission" date="2020-05" db="EMBL/GenBank/DDBJ databases">
        <authorList>
            <person name="Niu N."/>
        </authorList>
    </citation>
    <scope>NUCLEOTIDE SEQUENCE [LARGE SCALE GENOMIC DNA]</scope>
    <source>
        <strain evidence="9 10">LMG10982</strain>
    </source>
</reference>
<dbReference type="CDD" id="cd18809">
    <property type="entry name" value="SF1_C_RecD"/>
    <property type="match status" value="1"/>
</dbReference>
<evidence type="ECO:0000259" key="8">
    <source>
        <dbReference type="PROSITE" id="PS51198"/>
    </source>
</evidence>
<evidence type="ECO:0000256" key="5">
    <source>
        <dbReference type="ARBA" id="ARBA00034923"/>
    </source>
</evidence>
<dbReference type="AlphaFoldDB" id="A0A7Y4P568"/>
<gene>
    <name evidence="9" type="ORF">HKX40_00170</name>
</gene>
<sequence length="667" mass="77261">MKAILVEGVAGSGKTTYIADDVRDHWIPGAALMLTFSRTGRDVLNLYLEQRQVRNAVVQTIDGFACRLLHQLGDTRFILNRDVIQKELLPMLYEQVAEQLISYAQATNQFINLPSPSSVLMQELMDDIDFYRASCAFDYDDDEALEEVLAGKLNHDWRLIRRLFSAYENYRETWHPALSNYDSSIFEWEDGPQPNTTPYGEQGFRSPGEAVYDLLQYVEDGEIIEKIGQRYTQQFIDEFHDTTPLQLRFLLRLAKSAKYVVAVGDRFQNIFAWRGTNTAFVFDQFSRQLNAETRYLNHSYRYDQKIANLAQTIIQRPITSRASHKSVITQVTQQDLAKIHRETVVISQDTPAQLQAAFSFFTHSKSKIALGIHHSVGVAILNILCVLRYDYLLDPKSKVIKNIAFDLAQFLQLPQCLLPESAKQEMLKKPSLQTIRMYFDIHLSESNTSKPSPQNTSQLAYQHDFYEALILWKNGPNREHETIYDIMCWFEKNTRLWSATSQRIYDRINRAAWDALKEDARVHQYTLAQWHERANTLHKRWSEREGIRFVTVSQSKGREYDSVLVYHADQQGFGQAHSELARHQFYIAITRAKKHLSLYLPSPALLQDKALAATSRSIVPHFHDSDFPSLSSQKPQQTRQPMSPQKHQALVELKHIKEQLKKRLIIR</sequence>
<keyword evidence="4 6" id="KW-0067">ATP-binding</keyword>
<evidence type="ECO:0000256" key="6">
    <source>
        <dbReference type="PROSITE-ProRule" id="PRU00560"/>
    </source>
</evidence>
<keyword evidence="10" id="KW-1185">Reference proteome</keyword>
<dbReference type="GO" id="GO:0016787">
    <property type="term" value="F:hydrolase activity"/>
    <property type="evidence" value="ECO:0007669"/>
    <property type="project" value="UniProtKB-UniRule"/>
</dbReference>
<feature type="binding site" evidence="6">
    <location>
        <begin position="8"/>
        <end position="15"/>
    </location>
    <ligand>
        <name>ATP</name>
        <dbReference type="ChEBI" id="CHEBI:30616"/>
    </ligand>
</feature>
<protein>
    <recommendedName>
        <fullName evidence="5">DNA 3'-5' helicase II</fullName>
    </recommendedName>
</protein>
<organism evidence="9 10">
    <name type="scientific">Pelistega europaea</name>
    <dbReference type="NCBI Taxonomy" id="106147"/>
    <lineage>
        <taxon>Bacteria</taxon>
        <taxon>Pseudomonadati</taxon>
        <taxon>Pseudomonadota</taxon>
        <taxon>Betaproteobacteria</taxon>
        <taxon>Burkholderiales</taxon>
        <taxon>Alcaligenaceae</taxon>
        <taxon>Pelistega</taxon>
    </lineage>
</organism>
<dbReference type="InterPro" id="IPR027417">
    <property type="entry name" value="P-loop_NTPase"/>
</dbReference>
<keyword evidence="3 6" id="KW-0347">Helicase</keyword>
<dbReference type="InterPro" id="IPR027785">
    <property type="entry name" value="UvrD-like_helicase_C"/>
</dbReference>
<dbReference type="Pfam" id="PF00580">
    <property type="entry name" value="UvrD-helicase"/>
    <property type="match status" value="1"/>
</dbReference>
<feature type="domain" description="UvrD-like helicase ATP-binding" evidence="8">
    <location>
        <begin position="1"/>
        <end position="303"/>
    </location>
</feature>
<evidence type="ECO:0000256" key="7">
    <source>
        <dbReference type="SAM" id="MobiDB-lite"/>
    </source>
</evidence>
<feature type="compositionally biased region" description="Polar residues" evidence="7">
    <location>
        <begin position="628"/>
        <end position="646"/>
    </location>
</feature>
<dbReference type="InterPro" id="IPR014016">
    <property type="entry name" value="UvrD-like_ATP-bd"/>
</dbReference>
<accession>A0A7Y4P568</accession>
<evidence type="ECO:0000313" key="9">
    <source>
        <dbReference type="EMBL" id="NOL48554.1"/>
    </source>
</evidence>
<dbReference type="Proteomes" id="UP000541421">
    <property type="component" value="Unassembled WGS sequence"/>
</dbReference>
<evidence type="ECO:0000313" key="10">
    <source>
        <dbReference type="Proteomes" id="UP000541421"/>
    </source>
</evidence>
<evidence type="ECO:0000256" key="2">
    <source>
        <dbReference type="ARBA" id="ARBA00022801"/>
    </source>
</evidence>
<dbReference type="RefSeq" id="WP_171587547.1">
    <property type="nucleotide sequence ID" value="NZ_JABGBO010000001.1"/>
</dbReference>
<dbReference type="GO" id="GO:0003677">
    <property type="term" value="F:DNA binding"/>
    <property type="evidence" value="ECO:0007669"/>
    <property type="project" value="InterPro"/>
</dbReference>
<proteinExistence type="predicted"/>
<dbReference type="Pfam" id="PF13538">
    <property type="entry name" value="UvrD_C_2"/>
    <property type="match status" value="1"/>
</dbReference>
<dbReference type="PANTHER" id="PTHR11070:SF2">
    <property type="entry name" value="ATP-DEPENDENT DNA HELICASE SRS2"/>
    <property type="match status" value="1"/>
</dbReference>
<dbReference type="PANTHER" id="PTHR11070">
    <property type="entry name" value="UVRD / RECB / PCRA DNA HELICASE FAMILY MEMBER"/>
    <property type="match status" value="1"/>
</dbReference>
<keyword evidence="1 6" id="KW-0547">Nucleotide-binding</keyword>
<dbReference type="EMBL" id="JABGBO010000001">
    <property type="protein sequence ID" value="NOL48554.1"/>
    <property type="molecule type" value="Genomic_DNA"/>
</dbReference>
<dbReference type="Gene3D" id="3.40.50.300">
    <property type="entry name" value="P-loop containing nucleotide triphosphate hydrolases"/>
    <property type="match status" value="3"/>
</dbReference>
<dbReference type="GO" id="GO:0043138">
    <property type="term" value="F:3'-5' DNA helicase activity"/>
    <property type="evidence" value="ECO:0007669"/>
    <property type="project" value="TreeGrafter"/>
</dbReference>
<dbReference type="InterPro" id="IPR000212">
    <property type="entry name" value="DNA_helicase_UvrD/REP"/>
</dbReference>
<evidence type="ECO:0000256" key="3">
    <source>
        <dbReference type="ARBA" id="ARBA00022806"/>
    </source>
</evidence>
<dbReference type="GO" id="GO:0005524">
    <property type="term" value="F:ATP binding"/>
    <property type="evidence" value="ECO:0007669"/>
    <property type="project" value="UniProtKB-UniRule"/>
</dbReference>
<dbReference type="GO" id="GO:0000725">
    <property type="term" value="P:recombinational repair"/>
    <property type="evidence" value="ECO:0007669"/>
    <property type="project" value="TreeGrafter"/>
</dbReference>
<dbReference type="PROSITE" id="PS51198">
    <property type="entry name" value="UVRD_HELICASE_ATP_BIND"/>
    <property type="match status" value="1"/>
</dbReference>
<comment type="caution">
    <text evidence="9">The sequence shown here is derived from an EMBL/GenBank/DDBJ whole genome shotgun (WGS) entry which is preliminary data.</text>
</comment>
<evidence type="ECO:0000256" key="1">
    <source>
        <dbReference type="ARBA" id="ARBA00022741"/>
    </source>
</evidence>
<dbReference type="SUPFAM" id="SSF52540">
    <property type="entry name" value="P-loop containing nucleoside triphosphate hydrolases"/>
    <property type="match status" value="1"/>
</dbReference>
<evidence type="ECO:0000256" key="4">
    <source>
        <dbReference type="ARBA" id="ARBA00022840"/>
    </source>
</evidence>
<keyword evidence="2 6" id="KW-0378">Hydrolase</keyword>
<feature type="region of interest" description="Disordered" evidence="7">
    <location>
        <begin position="623"/>
        <end position="646"/>
    </location>
</feature>